<evidence type="ECO:0000313" key="2">
    <source>
        <dbReference type="EMBL" id="CAG5093216.1"/>
    </source>
</evidence>
<organism evidence="2 3">
    <name type="scientific">Thermobacillus xylanilyticus</name>
    <dbReference type="NCBI Taxonomy" id="76633"/>
    <lineage>
        <taxon>Bacteria</taxon>
        <taxon>Bacillati</taxon>
        <taxon>Bacillota</taxon>
        <taxon>Bacilli</taxon>
        <taxon>Bacillales</taxon>
        <taxon>Paenibacillaceae</taxon>
        <taxon>Thermobacillus</taxon>
    </lineage>
</organism>
<proteinExistence type="predicted"/>
<feature type="compositionally biased region" description="Gly residues" evidence="1">
    <location>
        <begin position="128"/>
        <end position="143"/>
    </location>
</feature>
<gene>
    <name evidence="2" type="primary">txxe 3693</name>
    <name evidence="2" type="ORF">TXXE_19390</name>
</gene>
<sequence>MWKLFSWLWKAAAAALLASFLAIWTTGYIVNSYVEALLEEYEIPLEKPPFALSGMWGRLWGADAGAKDPGGGLAADAAPDRGQTGGQPEADGRSGGDGRASGPAGGEQEPGAGGTGSDDGSSGLHEGAVGGPEGEGAPGGASGASGEQPGNEDEGGEASGAAEESGFGTGPEAHGGAGASGGTVVSTEELLEAKSRLTDDERNRLFAILVGKVPQEEWQRISEFTEGGLTEEELLKVQQIVAAYLDRSEYDELMEILNKF</sequence>
<evidence type="ECO:0000256" key="1">
    <source>
        <dbReference type="SAM" id="MobiDB-lite"/>
    </source>
</evidence>
<dbReference type="Proteomes" id="UP000681526">
    <property type="component" value="Unassembled WGS sequence"/>
</dbReference>
<feature type="region of interest" description="Disordered" evidence="1">
    <location>
        <begin position="70"/>
        <end position="183"/>
    </location>
</feature>
<feature type="compositionally biased region" description="Gly residues" evidence="1">
    <location>
        <begin position="167"/>
        <end position="181"/>
    </location>
</feature>
<name>A0ABN7SAG6_THEXY</name>
<protein>
    <recommendedName>
        <fullName evidence="4">Spore coat protein</fullName>
    </recommendedName>
</protein>
<comment type="caution">
    <text evidence="2">The sequence shown here is derived from an EMBL/GenBank/DDBJ whole genome shotgun (WGS) entry which is preliminary data.</text>
</comment>
<evidence type="ECO:0008006" key="4">
    <source>
        <dbReference type="Google" id="ProtNLM"/>
    </source>
</evidence>
<dbReference type="RefSeq" id="WP_213486923.1">
    <property type="nucleotide sequence ID" value="NZ_CAJRAY010000103.1"/>
</dbReference>
<evidence type="ECO:0000313" key="3">
    <source>
        <dbReference type="Proteomes" id="UP000681526"/>
    </source>
</evidence>
<feature type="compositionally biased region" description="Low complexity" evidence="1">
    <location>
        <begin position="118"/>
        <end position="127"/>
    </location>
</feature>
<reference evidence="2 3" key="1">
    <citation type="submission" date="2021-04" db="EMBL/GenBank/DDBJ databases">
        <authorList>
            <person name="Rakotoarivonina H."/>
        </authorList>
    </citation>
    <scope>NUCLEOTIDE SEQUENCE [LARGE SCALE GENOMIC DNA]</scope>
    <source>
        <strain evidence="2 3">XE</strain>
    </source>
</reference>
<keyword evidence="3" id="KW-1185">Reference proteome</keyword>
<accession>A0ABN7SAG6</accession>
<dbReference type="EMBL" id="CAJRAY010000103">
    <property type="protein sequence ID" value="CAG5093216.1"/>
    <property type="molecule type" value="Genomic_DNA"/>
</dbReference>